<dbReference type="STRING" id="1802668.A2831_00885"/>
<keyword evidence="1" id="KW-0472">Membrane</keyword>
<gene>
    <name evidence="2" type="ORF">A2831_00885</name>
</gene>
<name>A0A1F8EVL8_9BACT</name>
<dbReference type="EMBL" id="MGJI01000019">
    <property type="protein sequence ID" value="OGN04558.1"/>
    <property type="molecule type" value="Genomic_DNA"/>
</dbReference>
<dbReference type="Proteomes" id="UP000177507">
    <property type="component" value="Unassembled WGS sequence"/>
</dbReference>
<keyword evidence="1" id="KW-0812">Transmembrane</keyword>
<proteinExistence type="predicted"/>
<evidence type="ECO:0000313" key="2">
    <source>
        <dbReference type="EMBL" id="OGN04558.1"/>
    </source>
</evidence>
<reference evidence="2 3" key="1">
    <citation type="journal article" date="2016" name="Nat. Commun.">
        <title>Thousands of microbial genomes shed light on interconnected biogeochemical processes in an aquifer system.</title>
        <authorList>
            <person name="Anantharaman K."/>
            <person name="Brown C.T."/>
            <person name="Hug L.A."/>
            <person name="Sharon I."/>
            <person name="Castelle C.J."/>
            <person name="Probst A.J."/>
            <person name="Thomas B.C."/>
            <person name="Singh A."/>
            <person name="Wilkins M.J."/>
            <person name="Karaoz U."/>
            <person name="Brodie E.L."/>
            <person name="Williams K.H."/>
            <person name="Hubbard S.S."/>
            <person name="Banfield J.F."/>
        </authorList>
    </citation>
    <scope>NUCLEOTIDE SEQUENCE [LARGE SCALE GENOMIC DNA]</scope>
</reference>
<accession>A0A1F8EVL8</accession>
<evidence type="ECO:0000256" key="1">
    <source>
        <dbReference type="SAM" id="Phobius"/>
    </source>
</evidence>
<feature type="transmembrane region" description="Helical" evidence="1">
    <location>
        <begin position="51"/>
        <end position="70"/>
    </location>
</feature>
<evidence type="ECO:0000313" key="3">
    <source>
        <dbReference type="Proteomes" id="UP000177507"/>
    </source>
</evidence>
<dbReference type="AlphaFoldDB" id="A0A1F8EVL8"/>
<comment type="caution">
    <text evidence="2">The sequence shown here is derived from an EMBL/GenBank/DDBJ whole genome shotgun (WGS) entry which is preliminary data.</text>
</comment>
<sequence>MGWIDFFVPALELPDVAVTSYLILLGVYILHKEVNRWTGVKIKARPGESIVYIWWSSLLVMVVLSFLTKLEVPEALKFMSYEILGALLVSEISKSLNSFKLKNTITRPKHLTR</sequence>
<feature type="transmembrane region" description="Helical" evidence="1">
    <location>
        <begin position="6"/>
        <end position="30"/>
    </location>
</feature>
<protein>
    <submittedName>
        <fullName evidence="2">Uncharacterized protein</fullName>
    </submittedName>
</protein>
<organism evidence="2 3">
    <name type="scientific">Candidatus Yanofskybacteria bacterium RIFCSPHIGHO2_01_FULL_44_17</name>
    <dbReference type="NCBI Taxonomy" id="1802668"/>
    <lineage>
        <taxon>Bacteria</taxon>
        <taxon>Candidatus Yanofskyibacteriota</taxon>
    </lineage>
</organism>
<keyword evidence="1" id="KW-1133">Transmembrane helix</keyword>